<dbReference type="AlphaFoldDB" id="A0A9P9BRL5"/>
<comment type="caution">
    <text evidence="1">The sequence shown here is derived from an EMBL/GenBank/DDBJ whole genome shotgun (WGS) entry which is preliminary data.</text>
</comment>
<keyword evidence="2" id="KW-1185">Reference proteome</keyword>
<dbReference type="GeneID" id="70186509"/>
<dbReference type="EMBL" id="JAGTJQ010000007">
    <property type="protein sequence ID" value="KAH7027400.1"/>
    <property type="molecule type" value="Genomic_DNA"/>
</dbReference>
<protein>
    <submittedName>
        <fullName evidence="1">Uncharacterized protein</fullName>
    </submittedName>
</protein>
<name>A0A9P9BRL5_9PEZI</name>
<evidence type="ECO:0000313" key="2">
    <source>
        <dbReference type="Proteomes" id="UP000756346"/>
    </source>
</evidence>
<proteinExistence type="predicted"/>
<dbReference type="RefSeq" id="XP_046010199.1">
    <property type="nucleotide sequence ID" value="XM_046156963.1"/>
</dbReference>
<sequence>MGRYRVDYGVLSAKSMSVDLGLPYERTHLIFSIIRTGAGGSNIRPETNTDGEDCMSSEVDAFLAMAVHTVNERRAMSRRTVVCTGARQSRLCKMIGWCLSRLQPSYKQHQREALHGCTESATLNVFPAELMDCAVQIVQVISPHQGSSAEKLC</sequence>
<organism evidence="1 2">
    <name type="scientific">Microdochium trichocladiopsis</name>
    <dbReference type="NCBI Taxonomy" id="1682393"/>
    <lineage>
        <taxon>Eukaryota</taxon>
        <taxon>Fungi</taxon>
        <taxon>Dikarya</taxon>
        <taxon>Ascomycota</taxon>
        <taxon>Pezizomycotina</taxon>
        <taxon>Sordariomycetes</taxon>
        <taxon>Xylariomycetidae</taxon>
        <taxon>Xylariales</taxon>
        <taxon>Microdochiaceae</taxon>
        <taxon>Microdochium</taxon>
    </lineage>
</organism>
<reference evidence="1" key="1">
    <citation type="journal article" date="2021" name="Nat. Commun.">
        <title>Genetic determinants of endophytism in the Arabidopsis root mycobiome.</title>
        <authorList>
            <person name="Mesny F."/>
            <person name="Miyauchi S."/>
            <person name="Thiergart T."/>
            <person name="Pickel B."/>
            <person name="Atanasova L."/>
            <person name="Karlsson M."/>
            <person name="Huettel B."/>
            <person name="Barry K.W."/>
            <person name="Haridas S."/>
            <person name="Chen C."/>
            <person name="Bauer D."/>
            <person name="Andreopoulos W."/>
            <person name="Pangilinan J."/>
            <person name="LaButti K."/>
            <person name="Riley R."/>
            <person name="Lipzen A."/>
            <person name="Clum A."/>
            <person name="Drula E."/>
            <person name="Henrissat B."/>
            <person name="Kohler A."/>
            <person name="Grigoriev I.V."/>
            <person name="Martin F.M."/>
            <person name="Hacquard S."/>
        </authorList>
    </citation>
    <scope>NUCLEOTIDE SEQUENCE</scope>
    <source>
        <strain evidence="1">MPI-CAGE-CH-0230</strain>
    </source>
</reference>
<gene>
    <name evidence="1" type="ORF">B0I36DRAFT_350936</name>
</gene>
<evidence type="ECO:0000313" key="1">
    <source>
        <dbReference type="EMBL" id="KAH7027400.1"/>
    </source>
</evidence>
<dbReference type="Proteomes" id="UP000756346">
    <property type="component" value="Unassembled WGS sequence"/>
</dbReference>
<accession>A0A9P9BRL5</accession>